<organism evidence="3 4">
    <name type="scientific">Orenia metallireducens</name>
    <dbReference type="NCBI Taxonomy" id="1413210"/>
    <lineage>
        <taxon>Bacteria</taxon>
        <taxon>Bacillati</taxon>
        <taxon>Bacillota</taxon>
        <taxon>Clostridia</taxon>
        <taxon>Halanaerobiales</taxon>
        <taxon>Halobacteroidaceae</taxon>
        <taxon>Orenia</taxon>
    </lineage>
</organism>
<protein>
    <submittedName>
        <fullName evidence="3">Initiator Replication protein</fullName>
    </submittedName>
</protein>
<evidence type="ECO:0000313" key="3">
    <source>
        <dbReference type="EMBL" id="SNY41516.1"/>
    </source>
</evidence>
<evidence type="ECO:0000259" key="2">
    <source>
        <dbReference type="Pfam" id="PF01051"/>
    </source>
</evidence>
<dbReference type="Pfam" id="PF21205">
    <property type="entry name" value="Rep3_C"/>
    <property type="match status" value="1"/>
</dbReference>
<dbReference type="InterPro" id="IPR036390">
    <property type="entry name" value="WH_DNA-bd_sf"/>
</dbReference>
<dbReference type="InterPro" id="IPR000525">
    <property type="entry name" value="Initiator_Rep_WH1"/>
</dbReference>
<dbReference type="SUPFAM" id="SSF46785">
    <property type="entry name" value="Winged helix' DNA-binding domain"/>
    <property type="match status" value="1"/>
</dbReference>
<dbReference type="RefSeq" id="WP_143786681.1">
    <property type="nucleotide sequence ID" value="NZ_OBDZ01000028.1"/>
</dbReference>
<dbReference type="Proteomes" id="UP000219573">
    <property type="component" value="Unassembled WGS sequence"/>
</dbReference>
<evidence type="ECO:0000313" key="4">
    <source>
        <dbReference type="Proteomes" id="UP000219573"/>
    </source>
</evidence>
<feature type="domain" description="Initiator Rep protein WH1" evidence="2">
    <location>
        <begin position="8"/>
        <end position="150"/>
    </location>
</feature>
<evidence type="ECO:0000256" key="1">
    <source>
        <dbReference type="ARBA" id="ARBA00038283"/>
    </source>
</evidence>
<proteinExistence type="inferred from homology"/>
<dbReference type="InterPro" id="IPR036388">
    <property type="entry name" value="WH-like_DNA-bd_sf"/>
</dbReference>
<dbReference type="Gene3D" id="1.10.10.10">
    <property type="entry name" value="Winged helix-like DNA-binding domain superfamily/Winged helix DNA-binding domain"/>
    <property type="match status" value="1"/>
</dbReference>
<dbReference type="EMBL" id="OBDZ01000028">
    <property type="protein sequence ID" value="SNY41516.1"/>
    <property type="molecule type" value="Genomic_DNA"/>
</dbReference>
<reference evidence="4" key="1">
    <citation type="submission" date="2017-09" db="EMBL/GenBank/DDBJ databases">
        <authorList>
            <person name="Varghese N."/>
            <person name="Submissions S."/>
        </authorList>
    </citation>
    <scope>NUCLEOTIDE SEQUENCE [LARGE SCALE GENOMIC DNA]</scope>
    <source>
        <strain evidence="4">MSL47</strain>
    </source>
</reference>
<dbReference type="AlphaFoldDB" id="A0A285I370"/>
<dbReference type="GO" id="GO:0006270">
    <property type="term" value="P:DNA replication initiation"/>
    <property type="evidence" value="ECO:0007669"/>
    <property type="project" value="InterPro"/>
</dbReference>
<sequence length="285" mass="34324">MKKELLNKPNQLISLVPERSITVTQRKAYNSFLKYAQNKLKFEDYKKNTFKIPCSFLHEKANLKNKNHEYIYEELKLLMKVTVEILNKDNPNNWKAFTLLSYIEKKDNFYYYELNHFIIRALKEQEYFTPLNLMIIKTLNSQYSIIFYELSIRYQKYKIPKMSIEEVRELTNTTDDYKRFYDFRKYVLDTACEEISEKTDIILSYQTEKRGRKIAYIDFKIEKKIEQNTIPIKTPAQKEYSPEVLDLFKLLPPLEQVASNKRELAKLLTDHSFRYLKADILYAKN</sequence>
<gene>
    <name evidence="3" type="ORF">SAMN06265827_12855</name>
</gene>
<accession>A0A285I370</accession>
<comment type="similarity">
    <text evidence="1">Belongs to the initiator RepB protein family.</text>
</comment>
<keyword evidence="4" id="KW-1185">Reference proteome</keyword>
<feature type="non-terminal residue" evidence="3">
    <location>
        <position position="285"/>
    </location>
</feature>
<dbReference type="GO" id="GO:0003887">
    <property type="term" value="F:DNA-directed DNA polymerase activity"/>
    <property type="evidence" value="ECO:0007669"/>
    <property type="project" value="InterPro"/>
</dbReference>
<name>A0A285I370_9FIRM</name>
<dbReference type="Pfam" id="PF01051">
    <property type="entry name" value="Rep3_N"/>
    <property type="match status" value="1"/>
</dbReference>